<dbReference type="AlphaFoldDB" id="A0A3A9KD70"/>
<accession>A0A3A9KD70</accession>
<dbReference type="PANTHER" id="PTHR35372:SF2">
    <property type="entry name" value="SF3 HELICASE DOMAIN-CONTAINING PROTEIN"/>
    <property type="match status" value="1"/>
</dbReference>
<dbReference type="GO" id="GO:0016787">
    <property type="term" value="F:hydrolase activity"/>
    <property type="evidence" value="ECO:0007669"/>
    <property type="project" value="UniProtKB-KW"/>
</dbReference>
<proteinExistence type="predicted"/>
<evidence type="ECO:0000256" key="3">
    <source>
        <dbReference type="ARBA" id="ARBA00022840"/>
    </source>
</evidence>
<dbReference type="InterPro" id="IPR027417">
    <property type="entry name" value="P-loop_NTPase"/>
</dbReference>
<evidence type="ECO:0000313" key="5">
    <source>
        <dbReference type="EMBL" id="RKL65365.1"/>
    </source>
</evidence>
<reference evidence="5 6" key="1">
    <citation type="submission" date="2017-10" db="EMBL/GenBank/DDBJ databases">
        <title>Bacillus sp. nov., a halophilic bacterium isolated from a Keqin Lake.</title>
        <authorList>
            <person name="Wang H."/>
        </authorList>
    </citation>
    <scope>NUCLEOTIDE SEQUENCE [LARGE SCALE GENOMIC DNA]</scope>
    <source>
        <strain evidence="5 6">KCTC 13187</strain>
    </source>
</reference>
<evidence type="ECO:0000256" key="1">
    <source>
        <dbReference type="ARBA" id="ARBA00022741"/>
    </source>
</evidence>
<evidence type="ECO:0000313" key="6">
    <source>
        <dbReference type="Proteomes" id="UP000281498"/>
    </source>
</evidence>
<dbReference type="NCBIfam" id="TIGR01613">
    <property type="entry name" value="primase_Cterm"/>
    <property type="match status" value="1"/>
</dbReference>
<dbReference type="InterPro" id="IPR006500">
    <property type="entry name" value="Helicase_put_C_phage/plasmid"/>
</dbReference>
<dbReference type="InterPro" id="IPR051620">
    <property type="entry name" value="ORF904-like_C"/>
</dbReference>
<dbReference type="InterPro" id="IPR014818">
    <property type="entry name" value="Phage/plasmid_primase_P4_C"/>
</dbReference>
<name>A0A3A9KD70_9BACI</name>
<comment type="caution">
    <text evidence="5">The sequence shown here is derived from an EMBL/GenBank/DDBJ whole genome shotgun (WGS) entry which is preliminary data.</text>
</comment>
<evidence type="ECO:0000256" key="2">
    <source>
        <dbReference type="ARBA" id="ARBA00022801"/>
    </source>
</evidence>
<dbReference type="EMBL" id="PDOE01000018">
    <property type="protein sequence ID" value="RKL65365.1"/>
    <property type="molecule type" value="Genomic_DNA"/>
</dbReference>
<dbReference type="Proteomes" id="UP000281498">
    <property type="component" value="Unassembled WGS sequence"/>
</dbReference>
<sequence length="341" mass="39264">MLNVNNGIIDLKTGNLLPHDPSKYITKIAPVDYYPNAKADRWEKFLKEVFINKLGETDYELIHFVQKAIGYSLSANTSEEVLFFLIGNGGNGKSKFIEAIQDILGGYAKQTNPETFITKQYENTINSDIARLNKTRFVVAVESEKGKVLAEAQVKQLTGGDKVTARFLRKEYFEFKPEFKIFFSSNYKPVILGNDEGIWRRLRIIPFNMNLETEKKDRNLSDKLRSEQQGILKWAVDGFKLWKQEGLNEPESIMQEVNKYREDMDPLKQFLDEMCSIANLVNVEIKVLYEQYKSFRATNNESVLTKTEFIASLEERGFKKKVGAKNKRFMVGLTLNTNTTI</sequence>
<organism evidence="5 6">
    <name type="scientific">Salipaludibacillus neizhouensis</name>
    <dbReference type="NCBI Taxonomy" id="885475"/>
    <lineage>
        <taxon>Bacteria</taxon>
        <taxon>Bacillati</taxon>
        <taxon>Bacillota</taxon>
        <taxon>Bacilli</taxon>
        <taxon>Bacillales</taxon>
        <taxon>Bacillaceae</taxon>
    </lineage>
</organism>
<dbReference type="Gene3D" id="3.40.50.300">
    <property type="entry name" value="P-loop containing nucleotide triphosphate hydrolases"/>
    <property type="match status" value="1"/>
</dbReference>
<dbReference type="InterPro" id="IPR014015">
    <property type="entry name" value="Helicase_SF3_DNA-vir"/>
</dbReference>
<dbReference type="InterPro" id="IPR045455">
    <property type="entry name" value="NrS-1_pol-like_helicase"/>
</dbReference>
<keyword evidence="1" id="KW-0547">Nucleotide-binding</keyword>
<dbReference type="PANTHER" id="PTHR35372">
    <property type="entry name" value="ATP BINDING PROTEIN-RELATED"/>
    <property type="match status" value="1"/>
</dbReference>
<dbReference type="Pfam" id="PF19263">
    <property type="entry name" value="DUF5906"/>
    <property type="match status" value="1"/>
</dbReference>
<evidence type="ECO:0000259" key="4">
    <source>
        <dbReference type="PROSITE" id="PS51206"/>
    </source>
</evidence>
<dbReference type="Pfam" id="PF08706">
    <property type="entry name" value="D5_N"/>
    <property type="match status" value="1"/>
</dbReference>
<keyword evidence="2" id="KW-0378">Hydrolase</keyword>
<keyword evidence="3" id="KW-0067">ATP-binding</keyword>
<protein>
    <recommendedName>
        <fullName evidence="4">SF3 helicase domain-containing protein</fullName>
    </recommendedName>
</protein>
<dbReference type="PROSITE" id="PS51206">
    <property type="entry name" value="SF3_HELICASE_1"/>
    <property type="match status" value="1"/>
</dbReference>
<gene>
    <name evidence="5" type="ORF">CR203_21425</name>
</gene>
<keyword evidence="6" id="KW-1185">Reference proteome</keyword>
<dbReference type="SUPFAM" id="SSF52540">
    <property type="entry name" value="P-loop containing nucleoside triphosphate hydrolases"/>
    <property type="match status" value="1"/>
</dbReference>
<dbReference type="OrthoDB" id="9763644at2"/>
<dbReference type="GO" id="GO:0005524">
    <property type="term" value="F:ATP binding"/>
    <property type="evidence" value="ECO:0007669"/>
    <property type="project" value="UniProtKB-KW"/>
</dbReference>
<feature type="domain" description="SF3 helicase" evidence="4">
    <location>
        <begin position="60"/>
        <end position="220"/>
    </location>
</feature>